<dbReference type="OrthoDB" id="432281at2759"/>
<name>A0A834LYH2_RHYFE</name>
<dbReference type="Gene3D" id="1.20.890.10">
    <property type="entry name" value="cAMP-dependent protein kinase regulatory subunit, dimerization-anchoring domain"/>
    <property type="match status" value="1"/>
</dbReference>
<dbReference type="InterPro" id="IPR049630">
    <property type="entry name" value="DYDC-like_DD"/>
</dbReference>
<evidence type="ECO:0000313" key="4">
    <source>
        <dbReference type="Proteomes" id="UP000625711"/>
    </source>
</evidence>
<proteinExistence type="inferred from homology"/>
<protein>
    <submittedName>
        <fullName evidence="3">Uncharacterized protein</fullName>
    </submittedName>
</protein>
<dbReference type="InterPro" id="IPR037856">
    <property type="entry name" value="Sdc1/DPY30"/>
</dbReference>
<reference evidence="3" key="1">
    <citation type="submission" date="2020-08" db="EMBL/GenBank/DDBJ databases">
        <title>Genome sequencing and assembly of the red palm weevil Rhynchophorus ferrugineus.</title>
        <authorList>
            <person name="Dias G.B."/>
            <person name="Bergman C.M."/>
            <person name="Manee M."/>
        </authorList>
    </citation>
    <scope>NUCLEOTIDE SEQUENCE</scope>
    <source>
        <strain evidence="3">AA-2017</strain>
        <tissue evidence="3">Whole larva</tissue>
    </source>
</reference>
<dbReference type="AlphaFoldDB" id="A0A834LYH2"/>
<dbReference type="InterPro" id="IPR007858">
    <property type="entry name" value="Dpy-30_motif"/>
</dbReference>
<evidence type="ECO:0000313" key="3">
    <source>
        <dbReference type="EMBL" id="KAF7264986.1"/>
    </source>
</evidence>
<accession>A0A834LYH2</accession>
<evidence type="ECO:0000256" key="1">
    <source>
        <dbReference type="ARBA" id="ARBA00010849"/>
    </source>
</evidence>
<sequence length="468" mass="54688">MASKFSKDRATKLKMEIQGINQITKIFYNVKNEIISKFEDTKRQIRYYNQQKNYDAKLLSIVTRERIISLLDRDISQIQNLYDVIVQDLDHIKRCIEQHISIVEKTELVSNILNYKMYEIRFDFRGQFDKLKERQQKLIDVSKQGEEDPKTALEIVEITDELSKLEEDHQNELDSIKEQKIDAQKSYERAVQVMDDYLEKMSNGFNKLLILIEAEKSVSGDSKSSINESKFSAEIERLKSDIDKYTQLQTIGWKMLYPEEKISELLQQRGLKILQPGLLINEEGVAISYNQAKNSKLLDNLDPNMMKEIKSALQENDVQSEPSEESAYSKMSSEDVNYLKEHLGKPLTLALAEITAIQPRDPIHYLAHWLFKYRYNQQTETVNSMEFDILNEKRTQLAREKWHKFVEDEAKAAVIDMIVQAEQIAIMNELRRIEQELEANEEMENYDDEARDILGTYNGPKTGKTTLN</sequence>
<keyword evidence="4" id="KW-1185">Reference proteome</keyword>
<dbReference type="PANTHER" id="PTHR23356:SF16">
    <property type="entry name" value="DPY30 DOMAIN CONTAINING 2"/>
    <property type="match status" value="1"/>
</dbReference>
<dbReference type="GO" id="GO:0048188">
    <property type="term" value="C:Set1C/COMPASS complex"/>
    <property type="evidence" value="ECO:0007669"/>
    <property type="project" value="InterPro"/>
</dbReference>
<dbReference type="CDD" id="cd22966">
    <property type="entry name" value="DD_DYDC-like"/>
    <property type="match status" value="1"/>
</dbReference>
<feature type="coiled-coil region" evidence="2">
    <location>
        <begin position="155"/>
        <end position="186"/>
    </location>
</feature>
<comment type="similarity">
    <text evidence="1">Belongs to the dpy-30 family.</text>
</comment>
<gene>
    <name evidence="3" type="ORF">GWI33_021781</name>
</gene>
<dbReference type="Proteomes" id="UP000625711">
    <property type="component" value="Unassembled WGS sequence"/>
</dbReference>
<organism evidence="3 4">
    <name type="scientific">Rhynchophorus ferrugineus</name>
    <name type="common">Red palm weevil</name>
    <name type="synonym">Curculio ferrugineus</name>
    <dbReference type="NCBI Taxonomy" id="354439"/>
    <lineage>
        <taxon>Eukaryota</taxon>
        <taxon>Metazoa</taxon>
        <taxon>Ecdysozoa</taxon>
        <taxon>Arthropoda</taxon>
        <taxon>Hexapoda</taxon>
        <taxon>Insecta</taxon>
        <taxon>Pterygota</taxon>
        <taxon>Neoptera</taxon>
        <taxon>Endopterygota</taxon>
        <taxon>Coleoptera</taxon>
        <taxon>Polyphaga</taxon>
        <taxon>Cucujiformia</taxon>
        <taxon>Curculionidae</taxon>
        <taxon>Dryophthorinae</taxon>
        <taxon>Rhynchophorus</taxon>
    </lineage>
</organism>
<keyword evidence="2" id="KW-0175">Coiled coil</keyword>
<dbReference type="PANTHER" id="PTHR23356">
    <property type="entry name" value="DPY30-RELATED"/>
    <property type="match status" value="1"/>
</dbReference>
<dbReference type="EMBL" id="JAACXV010015331">
    <property type="protein sequence ID" value="KAF7264986.1"/>
    <property type="molecule type" value="Genomic_DNA"/>
</dbReference>
<evidence type="ECO:0000256" key="2">
    <source>
        <dbReference type="SAM" id="Coils"/>
    </source>
</evidence>
<comment type="caution">
    <text evidence="3">The sequence shown here is derived from an EMBL/GenBank/DDBJ whole genome shotgun (WGS) entry which is preliminary data.</text>
</comment>
<dbReference type="Pfam" id="PF05186">
    <property type="entry name" value="Dpy-30"/>
    <property type="match status" value="1"/>
</dbReference>